<organism evidence="1 2">
    <name type="scientific">Streptomyces sviceus (strain ATCC 29083 / DSM 924 / JCM 4929 / NBRC 13980 / NCIMB 11184 / NRRL 5439 / UC 5370)</name>
    <dbReference type="NCBI Taxonomy" id="463191"/>
    <lineage>
        <taxon>Bacteria</taxon>
        <taxon>Bacillati</taxon>
        <taxon>Actinomycetota</taxon>
        <taxon>Actinomycetes</taxon>
        <taxon>Kitasatosporales</taxon>
        <taxon>Streptomycetaceae</taxon>
        <taxon>Streptomyces</taxon>
    </lineage>
</organism>
<proteinExistence type="predicted"/>
<protein>
    <submittedName>
        <fullName evidence="1">Uncharacterized protein</fullName>
    </submittedName>
</protein>
<name>B5HSC9_STRX2</name>
<dbReference type="AlphaFoldDB" id="B5HSC9"/>
<evidence type="ECO:0000313" key="1">
    <source>
        <dbReference type="EMBL" id="EDY55734.1"/>
    </source>
</evidence>
<gene>
    <name evidence="1" type="ORF">SSEG_02314</name>
</gene>
<accession>B5HSC9</accession>
<evidence type="ECO:0000313" key="2">
    <source>
        <dbReference type="Proteomes" id="UP000002785"/>
    </source>
</evidence>
<dbReference type="HOGENOM" id="CLU_1884689_0_0_11"/>
<sequence length="147" mass="16645">MGLVDSFGATVLMERHLFALIDTDPEIEDPFSRIPENASFLVHEGSVVVASVLEDQMARVRVELWDSPPDASPGDAFRSMGEAALVSFDSEQVQLVNLMREPAGDEYELADAGPYQVRVWVGPQEEDPEEELETYRLFERFVIQLWR</sequence>
<dbReference type="Proteomes" id="UP000002785">
    <property type="component" value="Chromosome"/>
</dbReference>
<dbReference type="EMBL" id="CM000951">
    <property type="protein sequence ID" value="EDY55734.1"/>
    <property type="molecule type" value="Genomic_DNA"/>
</dbReference>
<dbReference type="OrthoDB" id="4246923at2"/>
<reference evidence="1" key="1">
    <citation type="submission" date="2009-10" db="EMBL/GenBank/DDBJ databases">
        <title>The genome sequence of Streptomyces sviceus strain ATCC 29083.</title>
        <authorList>
            <consortium name="The Broad Institute Genome Sequencing Platform"/>
            <consortium name="Broad Institute Microbial Sequencing Center"/>
            <person name="Fischbach M."/>
            <person name="Godfrey P."/>
            <person name="Ward D."/>
            <person name="Young S."/>
            <person name="Zeng Q."/>
            <person name="Koehrsen M."/>
            <person name="Alvarado L."/>
            <person name="Berlin A.M."/>
            <person name="Bochicchio J."/>
            <person name="Borenstein D."/>
            <person name="Chapman S.B."/>
            <person name="Chen Z."/>
            <person name="Engels R."/>
            <person name="Freedman E."/>
            <person name="Gellesch M."/>
            <person name="Goldberg J."/>
            <person name="Griggs A."/>
            <person name="Gujja S."/>
            <person name="Heilman E.R."/>
            <person name="Heiman D.I."/>
            <person name="Hepburn T.A."/>
            <person name="Howarth C."/>
            <person name="Jen D."/>
            <person name="Larson L."/>
            <person name="Lewis B."/>
            <person name="Mehta T."/>
            <person name="Park D."/>
            <person name="Pearson M."/>
            <person name="Richards J."/>
            <person name="Roberts A."/>
            <person name="Saif S."/>
            <person name="Shea T.D."/>
            <person name="Shenoy N."/>
            <person name="Sisk P."/>
            <person name="Stolte C."/>
            <person name="Sykes S.N."/>
            <person name="Thomson T."/>
            <person name="Walk T."/>
            <person name="White J."/>
            <person name="Yandava C."/>
            <person name="Straight P."/>
            <person name="Clardy J."/>
            <person name="Hung D."/>
            <person name="Kolter R."/>
            <person name="Mekalanos J."/>
            <person name="Walker S."/>
            <person name="Walsh C.T."/>
            <person name="Wieland-Brown L.C."/>
            <person name="Haas B."/>
            <person name="Nusbaum C."/>
            <person name="Birren B."/>
        </authorList>
    </citation>
    <scope>NUCLEOTIDE SEQUENCE [LARGE SCALE GENOMIC DNA]</scope>
    <source>
        <strain evidence="1">ATCC 29083</strain>
    </source>
</reference>
<dbReference type="RefSeq" id="WP_007387237.1">
    <property type="nucleotide sequence ID" value="NZ_CM000951.1"/>
</dbReference>
<keyword evidence="2" id="KW-1185">Reference proteome</keyword>